<gene>
    <name evidence="1" type="ORF">GLIP_0608</name>
</gene>
<dbReference type="STRING" id="1127673.GLIP_0608"/>
<reference evidence="1 2" key="1">
    <citation type="journal article" date="2017" name="Antonie Van Leeuwenhoek">
        <title>Rhizobium rhizosphaerae sp. nov., a novel species isolated from rice rhizosphere.</title>
        <authorList>
            <person name="Zhao J.J."/>
            <person name="Zhang J."/>
            <person name="Zhang R.J."/>
            <person name="Zhang C.W."/>
            <person name="Yin H.Q."/>
            <person name="Zhang X.X."/>
        </authorList>
    </citation>
    <scope>NUCLEOTIDE SEQUENCE [LARGE SCALE GENOMIC DNA]</scope>
    <source>
        <strain evidence="1 2">E3</strain>
    </source>
</reference>
<name>K6WXQ3_9ALTE</name>
<keyword evidence="2" id="KW-1185">Reference proteome</keyword>
<comment type="caution">
    <text evidence="1">The sequence shown here is derived from an EMBL/GenBank/DDBJ whole genome shotgun (WGS) entry which is preliminary data.</text>
</comment>
<dbReference type="AlphaFoldDB" id="K6WXQ3"/>
<organism evidence="1 2">
    <name type="scientific">Aliiglaciecola lipolytica E3</name>
    <dbReference type="NCBI Taxonomy" id="1127673"/>
    <lineage>
        <taxon>Bacteria</taxon>
        <taxon>Pseudomonadati</taxon>
        <taxon>Pseudomonadota</taxon>
        <taxon>Gammaproteobacteria</taxon>
        <taxon>Alteromonadales</taxon>
        <taxon>Alteromonadaceae</taxon>
        <taxon>Aliiglaciecola</taxon>
    </lineage>
</organism>
<proteinExistence type="predicted"/>
<protein>
    <submittedName>
        <fullName evidence="1">Uncharacterized protein</fullName>
    </submittedName>
</protein>
<accession>K6WXQ3</accession>
<evidence type="ECO:0000313" key="1">
    <source>
        <dbReference type="EMBL" id="GAC13254.1"/>
    </source>
</evidence>
<dbReference type="EMBL" id="BAEN01000015">
    <property type="protein sequence ID" value="GAC13254.1"/>
    <property type="molecule type" value="Genomic_DNA"/>
</dbReference>
<sequence length="41" mass="4821">MDANQMKNKLSILLIEDNFHLVISQQLAACFKQKKQLQIYI</sequence>
<evidence type="ECO:0000313" key="2">
    <source>
        <dbReference type="Proteomes" id="UP000006334"/>
    </source>
</evidence>
<dbReference type="Proteomes" id="UP000006334">
    <property type="component" value="Unassembled WGS sequence"/>
</dbReference>